<dbReference type="SUPFAM" id="SSF102705">
    <property type="entry name" value="NIF3 (NGG1p interacting factor 3)-like"/>
    <property type="match status" value="1"/>
</dbReference>
<accession>A0A5B9E9W7</accession>
<gene>
    <name evidence="3" type="ORF">FTW19_10855</name>
</gene>
<dbReference type="RefSeq" id="WP_147647644.1">
    <property type="nucleotide sequence ID" value="NZ_CP042806.1"/>
</dbReference>
<dbReference type="InterPro" id="IPR002678">
    <property type="entry name" value="DUF34/NIF3"/>
</dbReference>
<comment type="similarity">
    <text evidence="1">Belongs to the GTP cyclohydrolase I type 2/NIF3 family.</text>
</comment>
<dbReference type="Pfam" id="PF01784">
    <property type="entry name" value="DUF34_NIF3"/>
    <property type="match status" value="1"/>
</dbReference>
<dbReference type="GO" id="GO:0046872">
    <property type="term" value="F:metal ion binding"/>
    <property type="evidence" value="ECO:0007669"/>
    <property type="project" value="UniProtKB-KW"/>
</dbReference>
<sequence>MSTLTAGDVVARIKTNLGFPWRTTTYRDTFKFGGPDTVVKGIATTMFCSYDMIRRAVEQGCNMIIPHEDTYWNDPDKTDMVGGDSTYKLKTDFMRQHDIVVFRMHDHMHAQKPDFVYVGAARALGLESKYETAPQSHHFTLPETTLGELAAGFQKKLGDRALRIVGDPKAKVSRVQLGVGYATPTINSPDVDVIVSGEQQESDGFLDSPAYVLDATTLGIPKGWIMLGHNISEEQGMLEMAQWIKSFIPEVPVQIVRSEEPFWTPK</sequence>
<reference evidence="3 4" key="1">
    <citation type="submission" date="2019-08" db="EMBL/GenBank/DDBJ databases">
        <title>Complete genome sequence of Terriglobus albidus strain ORNL.</title>
        <authorList>
            <person name="Podar M."/>
        </authorList>
    </citation>
    <scope>NUCLEOTIDE SEQUENCE [LARGE SCALE GENOMIC DNA]</scope>
    <source>
        <strain evidence="3 4">ORNL</strain>
    </source>
</reference>
<feature type="binding site" evidence="2">
    <location>
        <position position="67"/>
    </location>
    <ligand>
        <name>a divalent metal cation</name>
        <dbReference type="ChEBI" id="CHEBI:60240"/>
        <label>1</label>
    </ligand>
</feature>
<dbReference type="Proteomes" id="UP000321820">
    <property type="component" value="Chromosome"/>
</dbReference>
<protein>
    <recommendedName>
        <fullName evidence="5">NGG1p interacting factor NIF3</fullName>
    </recommendedName>
</protein>
<keyword evidence="4" id="KW-1185">Reference proteome</keyword>
<dbReference type="KEGG" id="talb:FTW19_10855"/>
<evidence type="ECO:0000256" key="2">
    <source>
        <dbReference type="PIRSR" id="PIRSR602678-1"/>
    </source>
</evidence>
<dbReference type="EMBL" id="CP042806">
    <property type="protein sequence ID" value="QEE28454.1"/>
    <property type="molecule type" value="Genomic_DNA"/>
</dbReference>
<dbReference type="AlphaFoldDB" id="A0A5B9E9W7"/>
<dbReference type="Gene3D" id="3.40.1390.30">
    <property type="entry name" value="NIF3 (NGG1p interacting factor 3)-like"/>
    <property type="match status" value="2"/>
</dbReference>
<evidence type="ECO:0008006" key="5">
    <source>
        <dbReference type="Google" id="ProtNLM"/>
    </source>
</evidence>
<keyword evidence="2" id="KW-0479">Metal-binding</keyword>
<organism evidence="3 4">
    <name type="scientific">Terriglobus albidus</name>
    <dbReference type="NCBI Taxonomy" id="1592106"/>
    <lineage>
        <taxon>Bacteria</taxon>
        <taxon>Pseudomonadati</taxon>
        <taxon>Acidobacteriota</taxon>
        <taxon>Terriglobia</taxon>
        <taxon>Terriglobales</taxon>
        <taxon>Acidobacteriaceae</taxon>
        <taxon>Terriglobus</taxon>
    </lineage>
</organism>
<evidence type="ECO:0000256" key="1">
    <source>
        <dbReference type="ARBA" id="ARBA00006964"/>
    </source>
</evidence>
<feature type="binding site" evidence="2">
    <location>
        <position position="233"/>
    </location>
    <ligand>
        <name>a divalent metal cation</name>
        <dbReference type="ChEBI" id="CHEBI:60240"/>
        <label>1</label>
    </ligand>
</feature>
<proteinExistence type="inferred from homology"/>
<evidence type="ECO:0000313" key="3">
    <source>
        <dbReference type="EMBL" id="QEE28454.1"/>
    </source>
</evidence>
<feature type="binding site" evidence="2">
    <location>
        <position position="229"/>
    </location>
    <ligand>
        <name>a divalent metal cation</name>
        <dbReference type="ChEBI" id="CHEBI:60240"/>
        <label>1</label>
    </ligand>
</feature>
<dbReference type="InterPro" id="IPR036069">
    <property type="entry name" value="DUF34/NIF3_sf"/>
</dbReference>
<evidence type="ECO:0000313" key="4">
    <source>
        <dbReference type="Proteomes" id="UP000321820"/>
    </source>
</evidence>
<name>A0A5B9E9W7_9BACT</name>
<dbReference type="OrthoDB" id="1116574at2"/>